<keyword evidence="4" id="KW-1185">Reference proteome</keyword>
<evidence type="ECO:0000259" key="2">
    <source>
        <dbReference type="PROSITE" id="PS50211"/>
    </source>
</evidence>
<dbReference type="Proteomes" id="UP000031036">
    <property type="component" value="Unassembled WGS sequence"/>
</dbReference>
<gene>
    <name evidence="3" type="primary">DENND2C</name>
    <name evidence="3" type="ORF">Tcan_13497</name>
</gene>
<feature type="region of interest" description="Disordered" evidence="1">
    <location>
        <begin position="1"/>
        <end position="22"/>
    </location>
</feature>
<dbReference type="EMBL" id="JPKZ01001202">
    <property type="protein sequence ID" value="KHN83325.1"/>
    <property type="molecule type" value="Genomic_DNA"/>
</dbReference>
<dbReference type="Pfam" id="PF02141">
    <property type="entry name" value="DENN"/>
    <property type="match status" value="1"/>
</dbReference>
<reference evidence="3 4" key="1">
    <citation type="submission" date="2014-11" db="EMBL/GenBank/DDBJ databases">
        <title>Genetic blueprint of the zoonotic pathogen Toxocara canis.</title>
        <authorList>
            <person name="Zhu X.-Q."/>
            <person name="Korhonen P.K."/>
            <person name="Cai H."/>
            <person name="Young N.D."/>
            <person name="Nejsum P."/>
            <person name="von Samson-Himmelstjerna G."/>
            <person name="Boag P.R."/>
            <person name="Tan P."/>
            <person name="Li Q."/>
            <person name="Min J."/>
            <person name="Yang Y."/>
            <person name="Wang X."/>
            <person name="Fang X."/>
            <person name="Hall R.S."/>
            <person name="Hofmann A."/>
            <person name="Sternberg P.W."/>
            <person name="Jex A.R."/>
            <person name="Gasser R.B."/>
        </authorList>
    </citation>
    <scope>NUCLEOTIDE SEQUENCE [LARGE SCALE GENOMIC DNA]</scope>
    <source>
        <strain evidence="3">PN_DK_2014</strain>
    </source>
</reference>
<organism evidence="3 4">
    <name type="scientific">Toxocara canis</name>
    <name type="common">Canine roundworm</name>
    <dbReference type="NCBI Taxonomy" id="6265"/>
    <lineage>
        <taxon>Eukaryota</taxon>
        <taxon>Metazoa</taxon>
        <taxon>Ecdysozoa</taxon>
        <taxon>Nematoda</taxon>
        <taxon>Chromadorea</taxon>
        <taxon>Rhabditida</taxon>
        <taxon>Spirurina</taxon>
        <taxon>Ascaridomorpha</taxon>
        <taxon>Ascaridoidea</taxon>
        <taxon>Toxocaridae</taxon>
        <taxon>Toxocara</taxon>
    </lineage>
</organism>
<dbReference type="PANTHER" id="PTHR15288">
    <property type="entry name" value="DENN DOMAIN-CONTAINING PROTEIN 2"/>
    <property type="match status" value="1"/>
</dbReference>
<dbReference type="STRING" id="6265.A0A0B2VQL7"/>
<dbReference type="AlphaFoldDB" id="A0A0B2VQL7"/>
<dbReference type="InterPro" id="IPR037516">
    <property type="entry name" value="Tripartite_DENN"/>
</dbReference>
<dbReference type="InterPro" id="IPR043153">
    <property type="entry name" value="DENN_C"/>
</dbReference>
<evidence type="ECO:0000313" key="3">
    <source>
        <dbReference type="EMBL" id="KHN83325.1"/>
    </source>
</evidence>
<name>A0A0B2VQL7_TOXCA</name>
<feature type="domain" description="UDENN" evidence="2">
    <location>
        <begin position="396"/>
        <end position="875"/>
    </location>
</feature>
<dbReference type="PROSITE" id="PS50211">
    <property type="entry name" value="DENN"/>
    <property type="match status" value="1"/>
</dbReference>
<dbReference type="InterPro" id="IPR051942">
    <property type="entry name" value="DENN_domain_containing_2"/>
</dbReference>
<dbReference type="SMART" id="SM00799">
    <property type="entry name" value="DENN"/>
    <property type="match status" value="1"/>
</dbReference>
<dbReference type="InterPro" id="IPR001194">
    <property type="entry name" value="cDENN_dom"/>
</dbReference>
<sequence length="925" mass="103177">MTAAAVKLRDGQNQADSDRPWSVSQRRAFFERLQMSESINPSASSSKGVDSFRSKVSRVADGCKRFASCDKAVQVGICETKENVTPPPTCGEMFAVAAQREPPAKPRRTFAHGRELLRQATVSSFGHSDSPGVVPASSVNKPPLPLLRCHDALRNLKPPHSSKHIASIQRQLFSSVDCCTRPPPLPPKPTRFPLTLKGRPTYFQLSHESDLPSSGQCTRAFAHEQWISDGYLVRYHSDESLYATPTPPKTQQRTQFYAQPMAQAPLKRGQKFARARTELSILESEDGIERIRLHRATPIIRRAGRCRQSSVANVPLTSADDKGVFAESSEEERDLLGTEKVDQNLTDGKLRRRLTKAKLVHRRTLAFYDEQVAAFCRRMAPQLFEQALVVNLVPRNEINELPFKGVKSAYVPVVTYRYPEDISDRREHRNSAVECADLFIPDFTRARPYQGYEEWTGNEEFMLTLTDELGKRAFAYCVKYLPRDHVIDVETASTSSEGTMPEVFAIVSPIHAPPFYSALARECVNYLQQGRSTLKNLLDAVFRRPFPTNGGTLCVAETTGRIKKREIVIRSQGPTPGRADCSSVVHRMGAEVTVSVLAALLAEQKVLIGGDSEPKTSKRLQVALLRKRLSGNIALFKYEEREPVENASECEIVDVQSVCHAVQSLVSLLKPFSWPYTLVPVLPDTLLELANSPTPYLLGVLRNNLYKLRDLLVGGCHNCDDLMQDDVIIVDLDGGIFVPQPSELYNASQGADYKEKSALLLCEKLLLPKKLAVNLIVSFKEALAAGPGPVADDLLQKAMLAWFASLVGHYTWCGLLSSYVADCNGDPEPLRASLAQLVTAHSSTSARRFTEWFVETGIFRDWIRRRVSSAPEMRDRVWVNGEDAANQRLDELAASLAPQTSHNRLSHIFTRAHTALFRSHLLKKF</sequence>
<accession>A0A0B2VQL7</accession>
<dbReference type="Gene3D" id="3.40.50.11500">
    <property type="match status" value="1"/>
</dbReference>
<dbReference type="PANTHER" id="PTHR15288:SF0">
    <property type="entry name" value="UDENN DOMAIN-CONTAINING PROTEIN"/>
    <property type="match status" value="1"/>
</dbReference>
<comment type="caution">
    <text evidence="3">The sequence shown here is derived from an EMBL/GenBank/DDBJ whole genome shotgun (WGS) entry which is preliminary data.</text>
</comment>
<protein>
    <submittedName>
        <fullName evidence="3">DENN domain-containing protein 2C</fullName>
    </submittedName>
</protein>
<evidence type="ECO:0000313" key="4">
    <source>
        <dbReference type="Proteomes" id="UP000031036"/>
    </source>
</evidence>
<evidence type="ECO:0000256" key="1">
    <source>
        <dbReference type="SAM" id="MobiDB-lite"/>
    </source>
</evidence>
<dbReference type="Gene3D" id="3.30.450.200">
    <property type="match status" value="1"/>
</dbReference>
<dbReference type="OrthoDB" id="10266080at2759"/>
<proteinExistence type="predicted"/>